<dbReference type="InterPro" id="IPR009056">
    <property type="entry name" value="Cyt_c-like_dom"/>
</dbReference>
<feature type="transmembrane region" description="Helical" evidence="17">
    <location>
        <begin position="245"/>
        <end position="263"/>
    </location>
</feature>
<dbReference type="EC" id="7.1.1.8" evidence="2 17"/>
<keyword evidence="8 17" id="KW-0812">Transmembrane</keyword>
<keyword evidence="10" id="KW-0677">Repeat</keyword>
<evidence type="ECO:0000256" key="16">
    <source>
        <dbReference type="ARBA" id="ARBA00029351"/>
    </source>
</evidence>
<keyword evidence="13 17" id="KW-1133">Transmembrane helix</keyword>
<dbReference type="RefSeq" id="WP_309809840.1">
    <property type="nucleotide sequence ID" value="NZ_JBDXMX010000001.1"/>
</dbReference>
<accession>A0ABV0ID61</accession>
<evidence type="ECO:0000256" key="11">
    <source>
        <dbReference type="ARBA" id="ARBA00022967"/>
    </source>
</evidence>
<protein>
    <recommendedName>
        <fullName evidence="3 17">Cytochrome bc1 complex cytochrome c subunit</fullName>
        <ecNumber evidence="2 17">7.1.1.8</ecNumber>
    </recommendedName>
</protein>
<dbReference type="PROSITE" id="PS51007">
    <property type="entry name" value="CYTC"/>
    <property type="match status" value="2"/>
</dbReference>
<evidence type="ECO:0000256" key="10">
    <source>
        <dbReference type="ARBA" id="ARBA00022737"/>
    </source>
</evidence>
<keyword evidence="20" id="KW-1185">Reference proteome</keyword>
<comment type="catalytic activity">
    <reaction evidence="16 17">
        <text>a quinol + 2 Fe(III)-[cytochrome c](out) = a quinone + 2 Fe(II)-[cytochrome c](out) + 2 H(+)(out)</text>
        <dbReference type="Rhea" id="RHEA:11484"/>
        <dbReference type="Rhea" id="RHEA-COMP:10350"/>
        <dbReference type="Rhea" id="RHEA-COMP:14399"/>
        <dbReference type="ChEBI" id="CHEBI:15378"/>
        <dbReference type="ChEBI" id="CHEBI:24646"/>
        <dbReference type="ChEBI" id="CHEBI:29033"/>
        <dbReference type="ChEBI" id="CHEBI:29034"/>
        <dbReference type="ChEBI" id="CHEBI:132124"/>
        <dbReference type="EC" id="7.1.1.8"/>
    </reaction>
</comment>
<evidence type="ECO:0000256" key="13">
    <source>
        <dbReference type="ARBA" id="ARBA00022989"/>
    </source>
</evidence>
<keyword evidence="9 17" id="KW-0479">Metal-binding</keyword>
<comment type="subunit">
    <text evidence="17">The cytochrome bc1 complex is composed of a cytochrome b (QcrB), the Rieske iron-sulfur protein (QcrA) and a diheme cytochrome c (QcrC) subunit.</text>
</comment>
<dbReference type="Pfam" id="PF13442">
    <property type="entry name" value="Cytochrome_CBB3"/>
    <property type="match status" value="2"/>
</dbReference>
<dbReference type="PANTHER" id="PTHR33751:SF13">
    <property type="entry name" value="CYTOCHROME BC1 COMPLEX CYTOCHROME C SUBUNIT"/>
    <property type="match status" value="1"/>
</dbReference>
<dbReference type="EMBL" id="JBDXMX010000001">
    <property type="protein sequence ID" value="MEO9246104.1"/>
    <property type="molecule type" value="Genomic_DNA"/>
</dbReference>
<keyword evidence="7 17" id="KW-0679">Respiratory chain</keyword>
<evidence type="ECO:0000256" key="15">
    <source>
        <dbReference type="ARBA" id="ARBA00023136"/>
    </source>
</evidence>
<evidence type="ECO:0000256" key="17">
    <source>
        <dbReference type="PIRNR" id="PIRNR000007"/>
    </source>
</evidence>
<keyword evidence="15 17" id="KW-0472">Membrane</keyword>
<dbReference type="PANTHER" id="PTHR33751">
    <property type="entry name" value="CBB3-TYPE CYTOCHROME C OXIDASE SUBUNIT FIXP"/>
    <property type="match status" value="1"/>
</dbReference>
<evidence type="ECO:0000256" key="3">
    <source>
        <dbReference type="ARBA" id="ARBA00017819"/>
    </source>
</evidence>
<organism evidence="19 20">
    <name type="scientific">Citricoccus nitrophenolicus</name>
    <dbReference type="NCBI Taxonomy" id="863575"/>
    <lineage>
        <taxon>Bacteria</taxon>
        <taxon>Bacillati</taxon>
        <taxon>Actinomycetota</taxon>
        <taxon>Actinomycetes</taxon>
        <taxon>Micrococcales</taxon>
        <taxon>Micrococcaceae</taxon>
        <taxon>Citricoccus</taxon>
    </lineage>
</organism>
<evidence type="ECO:0000256" key="14">
    <source>
        <dbReference type="ARBA" id="ARBA00023004"/>
    </source>
</evidence>
<dbReference type="InterPro" id="IPR036909">
    <property type="entry name" value="Cyt_c-like_dom_sf"/>
</dbReference>
<dbReference type="InterPro" id="IPR009152">
    <property type="entry name" value="bc1_cytC-su"/>
</dbReference>
<gene>
    <name evidence="19" type="ORF">ABDK96_00195</name>
</gene>
<keyword evidence="12 17" id="KW-0249">Electron transport</keyword>
<evidence type="ECO:0000256" key="5">
    <source>
        <dbReference type="ARBA" id="ARBA00022475"/>
    </source>
</evidence>
<feature type="domain" description="Cytochrome c" evidence="18">
    <location>
        <begin position="50"/>
        <end position="129"/>
    </location>
</feature>
<evidence type="ECO:0000256" key="1">
    <source>
        <dbReference type="ARBA" id="ARBA00004651"/>
    </source>
</evidence>
<evidence type="ECO:0000313" key="19">
    <source>
        <dbReference type="EMBL" id="MEO9246104.1"/>
    </source>
</evidence>
<dbReference type="SUPFAM" id="SSF46626">
    <property type="entry name" value="Cytochrome c"/>
    <property type="match status" value="2"/>
</dbReference>
<evidence type="ECO:0000256" key="4">
    <source>
        <dbReference type="ARBA" id="ARBA00022448"/>
    </source>
</evidence>
<evidence type="ECO:0000256" key="8">
    <source>
        <dbReference type="ARBA" id="ARBA00022692"/>
    </source>
</evidence>
<keyword evidence="6 17" id="KW-0349">Heme</keyword>
<keyword evidence="11 17" id="KW-1278">Translocase</keyword>
<comment type="caution">
    <text evidence="17">Lacks conserved residue(s) required for the propagation of feature annotation.</text>
</comment>
<keyword evidence="14 17" id="KW-0408">Iron</keyword>
<reference evidence="19 20" key="1">
    <citation type="submission" date="2024-05" db="EMBL/GenBank/DDBJ databases">
        <authorList>
            <person name="Yi C."/>
        </authorList>
    </citation>
    <scope>NUCLEOTIDE SEQUENCE [LARGE SCALE GENOMIC DNA]</scope>
    <source>
        <strain evidence="19 20">XS13</strain>
    </source>
</reference>
<dbReference type="Proteomes" id="UP001484097">
    <property type="component" value="Unassembled WGS sequence"/>
</dbReference>
<evidence type="ECO:0000313" key="20">
    <source>
        <dbReference type="Proteomes" id="UP001484097"/>
    </source>
</evidence>
<keyword evidence="5 17" id="KW-1003">Cell membrane</keyword>
<keyword evidence="4 17" id="KW-0813">Transport</keyword>
<dbReference type="Gene3D" id="1.10.760.10">
    <property type="entry name" value="Cytochrome c-like domain"/>
    <property type="match status" value="2"/>
</dbReference>
<evidence type="ECO:0000256" key="7">
    <source>
        <dbReference type="ARBA" id="ARBA00022660"/>
    </source>
</evidence>
<dbReference type="PIRSF" id="PIRSF000007">
    <property type="entry name" value="Ubiq_cycred_cyc"/>
    <property type="match status" value="1"/>
</dbReference>
<evidence type="ECO:0000256" key="2">
    <source>
        <dbReference type="ARBA" id="ARBA00012951"/>
    </source>
</evidence>
<evidence type="ECO:0000256" key="9">
    <source>
        <dbReference type="ARBA" id="ARBA00022723"/>
    </source>
</evidence>
<evidence type="ECO:0000259" key="18">
    <source>
        <dbReference type="PROSITE" id="PS51007"/>
    </source>
</evidence>
<comment type="caution">
    <text evidence="19">The sequence shown here is derived from an EMBL/GenBank/DDBJ whole genome shotgun (WGS) entry which is preliminary data.</text>
</comment>
<feature type="domain" description="Cytochrome c" evidence="18">
    <location>
        <begin position="147"/>
        <end position="225"/>
    </location>
</feature>
<name>A0ABV0ID61_9MICC</name>
<comment type="subcellular location">
    <subcellularLocation>
        <location evidence="1 17">Cell membrane</location>
        <topology evidence="1 17">Multi-pass membrane protein</topology>
    </subcellularLocation>
</comment>
<evidence type="ECO:0000256" key="6">
    <source>
        <dbReference type="ARBA" id="ARBA00022617"/>
    </source>
</evidence>
<evidence type="ECO:0000256" key="12">
    <source>
        <dbReference type="ARBA" id="ARBA00022982"/>
    </source>
</evidence>
<dbReference type="InterPro" id="IPR050597">
    <property type="entry name" value="Cytochrome_c_Oxidase_Subunit"/>
</dbReference>
<proteinExistence type="predicted"/>
<sequence length="267" mass="27677">MKALSQKRRHPIAGLALLLLGLLITGGLYSVASTMNQAQAATTGSTYSAEDITEGEKLFNANCATCHGMDAVGTQDGPTLVGVGAASVDFQVGTGRMPMQMQGPQAQAKPNQFSDEQTMQLAAYVSSLGAGPALPEDQYLDTDHEDVDLGNGGTLFRVNCAMCHNAAASGGALTRGKFAPGLADVSEKHIYEAMATGPQNMPVFSDANLKPEDKRDIIAFLKQIEGQGSPGGASLGSLGPVSEGLLVWTGGLAVLVGFMVWLTSRSS</sequence>